<organism evidence="1 2">
    <name type="scientific">Bacteroides cellulosilyticus DSM 14838</name>
    <dbReference type="NCBI Taxonomy" id="537012"/>
    <lineage>
        <taxon>Bacteria</taxon>
        <taxon>Pseudomonadati</taxon>
        <taxon>Bacteroidota</taxon>
        <taxon>Bacteroidia</taxon>
        <taxon>Bacteroidales</taxon>
        <taxon>Bacteroidaceae</taxon>
        <taxon>Bacteroides</taxon>
    </lineage>
</organism>
<reference evidence="1 2" key="2">
    <citation type="submission" date="2009-01" db="EMBL/GenBank/DDBJ databases">
        <title>Draft genome sequence of Bacteroides cellulosilyticus (DSM 14838).</title>
        <authorList>
            <person name="Sudarsanam P."/>
            <person name="Ley R."/>
            <person name="Guruge J."/>
            <person name="Turnbaugh P.J."/>
            <person name="Mahowald M."/>
            <person name="Liep D."/>
            <person name="Gordon J."/>
        </authorList>
    </citation>
    <scope>NUCLEOTIDE SEQUENCE [LARGE SCALE GENOMIC DNA]</scope>
    <source>
        <strain evidence="1 2">DSM 14838</strain>
    </source>
</reference>
<evidence type="ECO:0000313" key="1">
    <source>
        <dbReference type="EMBL" id="EEF91754.1"/>
    </source>
</evidence>
<name>E2N8K4_9BACE</name>
<evidence type="ECO:0000313" key="2">
    <source>
        <dbReference type="Proteomes" id="UP000003711"/>
    </source>
</evidence>
<reference evidence="1 2" key="1">
    <citation type="submission" date="2008-12" db="EMBL/GenBank/DDBJ databases">
        <authorList>
            <person name="Fulton L."/>
            <person name="Clifton S."/>
            <person name="Fulton B."/>
            <person name="Xu J."/>
            <person name="Minx P."/>
            <person name="Pepin K.H."/>
            <person name="Johnson M."/>
            <person name="Bhonagiri V."/>
            <person name="Nash W.E."/>
            <person name="Mardis E.R."/>
            <person name="Wilson R.K."/>
        </authorList>
    </citation>
    <scope>NUCLEOTIDE SEQUENCE [LARGE SCALE GENOMIC DNA]</scope>
    <source>
        <strain evidence="1 2">DSM 14838</strain>
    </source>
</reference>
<dbReference type="Proteomes" id="UP000003711">
    <property type="component" value="Unassembled WGS sequence"/>
</dbReference>
<dbReference type="EMBL" id="ACCH01000059">
    <property type="protein sequence ID" value="EEF91754.1"/>
    <property type="molecule type" value="Genomic_DNA"/>
</dbReference>
<sequence length="39" mass="4548">MNFLKYDILIRKCTECSISDTLLFSLSSCFQLLTFLARI</sequence>
<proteinExistence type="predicted"/>
<gene>
    <name evidence="1" type="ORF">BACCELL_00599</name>
</gene>
<dbReference type="AlphaFoldDB" id="E2N8K4"/>
<dbReference type="HOGENOM" id="CLU_3304389_0_0_10"/>
<protein>
    <submittedName>
        <fullName evidence="1">Uncharacterized protein</fullName>
    </submittedName>
</protein>
<comment type="caution">
    <text evidence="1">The sequence shown here is derived from an EMBL/GenBank/DDBJ whole genome shotgun (WGS) entry which is preliminary data.</text>
</comment>
<accession>E2N8K4</accession>